<evidence type="ECO:0000256" key="1">
    <source>
        <dbReference type="SAM" id="MobiDB-lite"/>
    </source>
</evidence>
<dbReference type="Proteomes" id="UP000703269">
    <property type="component" value="Unassembled WGS sequence"/>
</dbReference>
<dbReference type="AlphaFoldDB" id="A0A9P3G0B2"/>
<accession>A0A9P3G0B2</accession>
<evidence type="ECO:0008006" key="4">
    <source>
        <dbReference type="Google" id="ProtNLM"/>
    </source>
</evidence>
<dbReference type="SUPFAM" id="SSF52047">
    <property type="entry name" value="RNI-like"/>
    <property type="match status" value="1"/>
</dbReference>
<reference evidence="2 3" key="1">
    <citation type="submission" date="2021-08" db="EMBL/GenBank/DDBJ databases">
        <title>Draft Genome Sequence of Phanerochaete sordida strain YK-624.</title>
        <authorList>
            <person name="Mori T."/>
            <person name="Dohra H."/>
            <person name="Suzuki T."/>
            <person name="Kawagishi H."/>
            <person name="Hirai H."/>
        </authorList>
    </citation>
    <scope>NUCLEOTIDE SEQUENCE [LARGE SCALE GENOMIC DNA]</scope>
    <source>
        <strain evidence="2 3">YK-624</strain>
    </source>
</reference>
<name>A0A9P3G0B2_9APHY</name>
<dbReference type="EMBL" id="BPQB01000002">
    <property type="protein sequence ID" value="GJE85384.1"/>
    <property type="molecule type" value="Genomic_DNA"/>
</dbReference>
<dbReference type="OrthoDB" id="3060996at2759"/>
<dbReference type="Gene3D" id="3.80.10.10">
    <property type="entry name" value="Ribonuclease Inhibitor"/>
    <property type="match status" value="1"/>
</dbReference>
<gene>
    <name evidence="2" type="ORF">PsYK624_014630</name>
</gene>
<feature type="compositionally biased region" description="Low complexity" evidence="1">
    <location>
        <begin position="402"/>
        <end position="411"/>
    </location>
</feature>
<proteinExistence type="predicted"/>
<feature type="compositionally biased region" description="Acidic residues" evidence="1">
    <location>
        <begin position="412"/>
        <end position="435"/>
    </location>
</feature>
<evidence type="ECO:0000313" key="2">
    <source>
        <dbReference type="EMBL" id="GJE85384.1"/>
    </source>
</evidence>
<feature type="region of interest" description="Disordered" evidence="1">
    <location>
        <begin position="384"/>
        <end position="449"/>
    </location>
</feature>
<evidence type="ECO:0000313" key="3">
    <source>
        <dbReference type="Proteomes" id="UP000703269"/>
    </source>
</evidence>
<comment type="caution">
    <text evidence="2">The sequence shown here is derived from an EMBL/GenBank/DDBJ whole genome shotgun (WGS) entry which is preliminary data.</text>
</comment>
<sequence>MIRTLKTIALVCKEWHAAAHGLLYRDVVLRRVGQATALARTLRSSPEVFSRHVSSIAITCAIPNAWLRTTLDSVAYIVKQCPNLSSLTFQEEYISPVESHEWSASHAIFASPVPSKISHLGLADGQHFSNPKPPFPYLEPFLNQCSHLSSLSIAANSLPFDFDRSVLSFPQLETLTVWTSQSADNKDGQLPPSWDLPKLRALHFRPGLICTRAFGATLIVFCKNHAETITNLDFGGGKHFSFDPTSIEQQAAAACLLPNLAHLVLQVSPSPGWTHEGMWNYMAGLPLWKKPVPLVEVVIVLLCSEDPHHLLGFVREAKWKRIRYLDQQLLTWIPEATYIFPARSDTEVVEMNCYGLQIWDTKNELVFNADLWGDNASQVELLKASDDDKAAKEGGDDEDANNDGGSEYQPSDSDEESDDLSTEASESDGEPEPLSENEALTIYADTLEE</sequence>
<dbReference type="InterPro" id="IPR032675">
    <property type="entry name" value="LRR_dom_sf"/>
</dbReference>
<keyword evidence="3" id="KW-1185">Reference proteome</keyword>
<protein>
    <recommendedName>
        <fullName evidence="4">F-box domain-containing protein</fullName>
    </recommendedName>
</protein>
<organism evidence="2 3">
    <name type="scientific">Phanerochaete sordida</name>
    <dbReference type="NCBI Taxonomy" id="48140"/>
    <lineage>
        <taxon>Eukaryota</taxon>
        <taxon>Fungi</taxon>
        <taxon>Dikarya</taxon>
        <taxon>Basidiomycota</taxon>
        <taxon>Agaricomycotina</taxon>
        <taxon>Agaricomycetes</taxon>
        <taxon>Polyporales</taxon>
        <taxon>Phanerochaetaceae</taxon>
        <taxon>Phanerochaete</taxon>
    </lineage>
</organism>
<feature type="compositionally biased region" description="Basic and acidic residues" evidence="1">
    <location>
        <begin position="384"/>
        <end position="394"/>
    </location>
</feature>